<dbReference type="EMBL" id="JAKKSL010000006">
    <property type="protein sequence ID" value="MCI2285842.1"/>
    <property type="molecule type" value="Genomic_DNA"/>
</dbReference>
<reference evidence="2" key="1">
    <citation type="submission" date="2022-01" db="EMBL/GenBank/DDBJ databases">
        <title>Colwellia maritima, isolated from seawater.</title>
        <authorList>
            <person name="Kristyanto S."/>
            <person name="Jung J."/>
            <person name="Jeon C.O."/>
        </authorList>
    </citation>
    <scope>NUCLEOTIDE SEQUENCE</scope>
    <source>
        <strain evidence="2">MSW7</strain>
    </source>
</reference>
<keyword evidence="3" id="KW-1185">Reference proteome</keyword>
<protein>
    <submittedName>
        <fullName evidence="2">DUF2878 domain-containing protein</fullName>
    </submittedName>
</protein>
<dbReference type="InterPro" id="IPR021306">
    <property type="entry name" value="DUF2878"/>
</dbReference>
<comment type="caution">
    <text evidence="2">The sequence shown here is derived from an EMBL/GenBank/DDBJ whole genome shotgun (WGS) entry which is preliminary data.</text>
</comment>
<feature type="transmembrane region" description="Helical" evidence="1">
    <location>
        <begin position="12"/>
        <end position="34"/>
    </location>
</feature>
<evidence type="ECO:0000256" key="1">
    <source>
        <dbReference type="SAM" id="Phobius"/>
    </source>
</evidence>
<keyword evidence="1" id="KW-0472">Membrane</keyword>
<proteinExistence type="predicted"/>
<gene>
    <name evidence="2" type="ORF">L3081_23740</name>
</gene>
<dbReference type="RefSeq" id="WP_242288789.1">
    <property type="nucleotide sequence ID" value="NZ_JAKKSL010000006.1"/>
</dbReference>
<name>A0ABS9X9W4_9GAMM</name>
<feature type="transmembrane region" description="Helical" evidence="1">
    <location>
        <begin position="75"/>
        <end position="94"/>
    </location>
</feature>
<feature type="transmembrane region" description="Helical" evidence="1">
    <location>
        <begin position="106"/>
        <end position="131"/>
    </location>
</feature>
<keyword evidence="1" id="KW-0812">Transmembrane</keyword>
<sequence>MLLNIVGFNIAWFGLVLIGDRFIPVVLLLLGLHLFYCKKRRAEFKLIVIVTFIGTMVDSTLFFFDVFLFNEYRFIPFWLIMLWAAFAATIAHSLKFLAGSKVIQFYVGYIFPPLSYLVGVPHCHLLSWGIAN</sequence>
<evidence type="ECO:0000313" key="3">
    <source>
        <dbReference type="Proteomes" id="UP001139646"/>
    </source>
</evidence>
<dbReference type="Proteomes" id="UP001139646">
    <property type="component" value="Unassembled WGS sequence"/>
</dbReference>
<feature type="transmembrane region" description="Helical" evidence="1">
    <location>
        <begin position="46"/>
        <end position="69"/>
    </location>
</feature>
<evidence type="ECO:0000313" key="2">
    <source>
        <dbReference type="EMBL" id="MCI2285842.1"/>
    </source>
</evidence>
<accession>A0ABS9X9W4</accession>
<dbReference type="Pfam" id="PF11086">
    <property type="entry name" value="DUF2878"/>
    <property type="match status" value="1"/>
</dbReference>
<keyword evidence="1" id="KW-1133">Transmembrane helix</keyword>
<organism evidence="2 3">
    <name type="scientific">Colwellia maritima</name>
    <dbReference type="NCBI Taxonomy" id="2912588"/>
    <lineage>
        <taxon>Bacteria</taxon>
        <taxon>Pseudomonadati</taxon>
        <taxon>Pseudomonadota</taxon>
        <taxon>Gammaproteobacteria</taxon>
        <taxon>Alteromonadales</taxon>
        <taxon>Colwelliaceae</taxon>
        <taxon>Colwellia</taxon>
    </lineage>
</organism>